<comment type="caution">
    <text evidence="1">The sequence shown here is derived from an EMBL/GenBank/DDBJ whole genome shotgun (WGS) entry which is preliminary data.</text>
</comment>
<organism evidence="1 2">
    <name type="scientific">Racocetra persica</name>
    <dbReference type="NCBI Taxonomy" id="160502"/>
    <lineage>
        <taxon>Eukaryota</taxon>
        <taxon>Fungi</taxon>
        <taxon>Fungi incertae sedis</taxon>
        <taxon>Mucoromycota</taxon>
        <taxon>Glomeromycotina</taxon>
        <taxon>Glomeromycetes</taxon>
        <taxon>Diversisporales</taxon>
        <taxon>Gigasporaceae</taxon>
        <taxon>Racocetra</taxon>
    </lineage>
</organism>
<keyword evidence="2" id="KW-1185">Reference proteome</keyword>
<gene>
    <name evidence="1" type="ORF">RPERSI_LOCUS937</name>
</gene>
<reference evidence="1" key="1">
    <citation type="submission" date="2021-06" db="EMBL/GenBank/DDBJ databases">
        <authorList>
            <person name="Kallberg Y."/>
            <person name="Tangrot J."/>
            <person name="Rosling A."/>
        </authorList>
    </citation>
    <scope>NUCLEOTIDE SEQUENCE</scope>
    <source>
        <strain evidence="1">MA461A</strain>
    </source>
</reference>
<dbReference type="EMBL" id="CAJVQC010000759">
    <property type="protein sequence ID" value="CAG8479872.1"/>
    <property type="molecule type" value="Genomic_DNA"/>
</dbReference>
<evidence type="ECO:0000313" key="2">
    <source>
        <dbReference type="Proteomes" id="UP000789920"/>
    </source>
</evidence>
<accession>A0ACA9KMG7</accession>
<protein>
    <submittedName>
        <fullName evidence="1">4115_t:CDS:1</fullName>
    </submittedName>
</protein>
<evidence type="ECO:0000313" key="1">
    <source>
        <dbReference type="EMBL" id="CAG8479872.1"/>
    </source>
</evidence>
<sequence length="255" mass="28834">MVKVQDYIDQNYPKAQRVRVQKLDLRNLDLEEQEYSQKEQTKEIILSGIEFEQPSELIISDYPNVKEIKTEGYFQNEILNITKVTINNCPRLEEVCIPNFSNQFLSLHHLPSLKKFHCGYGKLTGRLDLTPFANLESVHCFGNQFTEINLPAEKLEELAASGNNFGQRDLSFLGHLVNLKVLQIGNNQLIGSLKHLKNLNKLNFLTICDTDIASGLEYLSDELTIGINCYTTKTPAGKVQAIAKQLAPCYNNVSA</sequence>
<proteinExistence type="predicted"/>
<dbReference type="Proteomes" id="UP000789920">
    <property type="component" value="Unassembled WGS sequence"/>
</dbReference>
<name>A0ACA9KMG7_9GLOM</name>